<feature type="coiled-coil region" evidence="9">
    <location>
        <begin position="1758"/>
        <end position="1820"/>
    </location>
</feature>
<dbReference type="FunFam" id="1.20.58.530:FF:000001">
    <property type="entry name" value="Myosin heavy chain"/>
    <property type="match status" value="1"/>
</dbReference>
<keyword evidence="2 8" id="KW-0547">Nucleotide-binding</keyword>
<dbReference type="SMART" id="SM00242">
    <property type="entry name" value="MYSc"/>
    <property type="match status" value="1"/>
</dbReference>
<dbReference type="Gene3D" id="1.10.10.820">
    <property type="match status" value="1"/>
</dbReference>
<dbReference type="PANTHER" id="PTHR13140">
    <property type="entry name" value="MYOSIN"/>
    <property type="match status" value="1"/>
</dbReference>
<dbReference type="GO" id="GO:0007015">
    <property type="term" value="P:actin filament organization"/>
    <property type="evidence" value="ECO:0007669"/>
    <property type="project" value="TreeGrafter"/>
</dbReference>
<feature type="binding site" evidence="8">
    <location>
        <begin position="180"/>
        <end position="187"/>
    </location>
    <ligand>
        <name>ATP</name>
        <dbReference type="ChEBI" id="CHEBI:30616"/>
    </ligand>
</feature>
<keyword evidence="13" id="KW-1185">Reference proteome</keyword>
<evidence type="ECO:0000313" key="13">
    <source>
        <dbReference type="Proteomes" id="UP000001307"/>
    </source>
</evidence>
<dbReference type="Proteomes" id="UP000001307">
    <property type="component" value="Unassembled WGS sequence"/>
</dbReference>
<comment type="similarity">
    <text evidence="1 8">Belongs to the TRAFAC class myosin-kinesin ATPase superfamily. Myosin family.</text>
</comment>
<dbReference type="GO" id="GO:0051015">
    <property type="term" value="F:actin filament binding"/>
    <property type="evidence" value="ECO:0007669"/>
    <property type="project" value="TreeGrafter"/>
</dbReference>
<dbReference type="PRINTS" id="PR00193">
    <property type="entry name" value="MYOSINHEAVY"/>
</dbReference>
<dbReference type="FunFam" id="1.20.5.340:FF:000003">
    <property type="entry name" value="Myosin heavy chain"/>
    <property type="match status" value="1"/>
</dbReference>
<dbReference type="Gene3D" id="3.40.850.10">
    <property type="entry name" value="Kinesin motor domain"/>
    <property type="match status" value="1"/>
</dbReference>
<dbReference type="Gene3D" id="1.20.5.340">
    <property type="match status" value="4"/>
</dbReference>
<dbReference type="Gene3D" id="1.20.5.4820">
    <property type="match status" value="1"/>
</dbReference>
<keyword evidence="7 8" id="KW-0009">Actin-binding</keyword>
<dbReference type="InterPro" id="IPR014751">
    <property type="entry name" value="XRCC4-like_C"/>
</dbReference>
<reference evidence="12" key="1">
    <citation type="journal article" date="2010" name="Science">
        <title>Plasticity of animal genome architecture unmasked by rapid evolution of a pelagic tunicate.</title>
        <authorList>
            <person name="Denoeud F."/>
            <person name="Henriet S."/>
            <person name="Mungpakdee S."/>
            <person name="Aury J.M."/>
            <person name="Da Silva C."/>
            <person name="Brinkmann H."/>
            <person name="Mikhaleva J."/>
            <person name="Olsen L.C."/>
            <person name="Jubin C."/>
            <person name="Canestro C."/>
            <person name="Bouquet J.M."/>
            <person name="Danks G."/>
            <person name="Poulain J."/>
            <person name="Campsteijn C."/>
            <person name="Adamski M."/>
            <person name="Cross I."/>
            <person name="Yadetie F."/>
            <person name="Muffato M."/>
            <person name="Louis A."/>
            <person name="Butcher S."/>
            <person name="Tsagkogeorga G."/>
            <person name="Konrad A."/>
            <person name="Singh S."/>
            <person name="Jensen M.F."/>
            <person name="Cong E.H."/>
            <person name="Eikeseth-Otteraa H."/>
            <person name="Noel B."/>
            <person name="Anthouard V."/>
            <person name="Porcel B.M."/>
            <person name="Kachouri-Lafond R."/>
            <person name="Nishino A."/>
            <person name="Ugolini M."/>
            <person name="Chourrout P."/>
            <person name="Nishida H."/>
            <person name="Aasland R."/>
            <person name="Huzurbazar S."/>
            <person name="Westhof E."/>
            <person name="Delsuc F."/>
            <person name="Lehrach H."/>
            <person name="Reinhardt R."/>
            <person name="Weissenbach J."/>
            <person name="Roy S.W."/>
            <person name="Artiguenave F."/>
            <person name="Postlethwait J.H."/>
            <person name="Manak J.R."/>
            <person name="Thompson E.M."/>
            <person name="Jaillon O."/>
            <person name="Du Pasquier L."/>
            <person name="Boudinot P."/>
            <person name="Liberles D.A."/>
            <person name="Volff J.N."/>
            <person name="Philippe H."/>
            <person name="Lenhard B."/>
            <person name="Roest Crollius H."/>
            <person name="Wincker P."/>
            <person name="Chourrout D."/>
        </authorList>
    </citation>
    <scope>NUCLEOTIDE SEQUENCE [LARGE SCALE GENOMIC DNA]</scope>
</reference>
<accession>E4XMI2</accession>
<dbReference type="InterPro" id="IPR001609">
    <property type="entry name" value="Myosin_head_motor_dom-like"/>
</dbReference>
<evidence type="ECO:0000313" key="12">
    <source>
        <dbReference type="EMBL" id="CBY11189.1"/>
    </source>
</evidence>
<proteinExistence type="inferred from homology"/>
<evidence type="ECO:0000256" key="7">
    <source>
        <dbReference type="ARBA" id="ARBA00023203"/>
    </source>
</evidence>
<evidence type="ECO:0000259" key="11">
    <source>
        <dbReference type="PROSITE" id="PS51456"/>
    </source>
</evidence>
<dbReference type="OrthoDB" id="312459at2759"/>
<dbReference type="GO" id="GO:0005737">
    <property type="term" value="C:cytoplasm"/>
    <property type="evidence" value="ECO:0007669"/>
    <property type="project" value="TreeGrafter"/>
</dbReference>
<dbReference type="InterPro" id="IPR036961">
    <property type="entry name" value="Kinesin_motor_dom_sf"/>
</dbReference>
<dbReference type="EMBL" id="FN653078">
    <property type="protein sequence ID" value="CBY11189.1"/>
    <property type="molecule type" value="Genomic_DNA"/>
</dbReference>
<organism evidence="12">
    <name type="scientific">Oikopleura dioica</name>
    <name type="common">Tunicate</name>
    <dbReference type="NCBI Taxonomy" id="34765"/>
    <lineage>
        <taxon>Eukaryota</taxon>
        <taxon>Metazoa</taxon>
        <taxon>Chordata</taxon>
        <taxon>Tunicata</taxon>
        <taxon>Appendicularia</taxon>
        <taxon>Copelata</taxon>
        <taxon>Oikopleuridae</taxon>
        <taxon>Oikopleura</taxon>
    </lineage>
</organism>
<dbReference type="SUPFAM" id="SSF90257">
    <property type="entry name" value="Myosin rod fragments"/>
    <property type="match status" value="4"/>
</dbReference>
<feature type="region of interest" description="Disordered" evidence="10">
    <location>
        <begin position="969"/>
        <end position="991"/>
    </location>
</feature>
<dbReference type="CDD" id="cd01377">
    <property type="entry name" value="MYSc_class_II"/>
    <property type="match status" value="1"/>
</dbReference>
<dbReference type="FunFam" id="1.10.10.820:FF:000001">
    <property type="entry name" value="Myosin heavy chain"/>
    <property type="match status" value="1"/>
</dbReference>
<dbReference type="Gene3D" id="1.20.120.720">
    <property type="entry name" value="Myosin VI head, motor domain, U50 subdomain"/>
    <property type="match status" value="1"/>
</dbReference>
<dbReference type="GO" id="GO:0005524">
    <property type="term" value="F:ATP binding"/>
    <property type="evidence" value="ECO:0007669"/>
    <property type="project" value="UniProtKB-UniRule"/>
</dbReference>
<dbReference type="InParanoid" id="E4XMI2"/>
<feature type="region of interest" description="Disordered" evidence="10">
    <location>
        <begin position="1477"/>
        <end position="1496"/>
    </location>
</feature>
<evidence type="ECO:0000256" key="10">
    <source>
        <dbReference type="SAM" id="MobiDB-lite"/>
    </source>
</evidence>
<evidence type="ECO:0000256" key="3">
    <source>
        <dbReference type="ARBA" id="ARBA00022840"/>
    </source>
</evidence>
<dbReference type="GO" id="GO:0000146">
    <property type="term" value="F:microfilament motor activity"/>
    <property type="evidence" value="ECO:0007669"/>
    <property type="project" value="TreeGrafter"/>
</dbReference>
<dbReference type="GO" id="GO:0016020">
    <property type="term" value="C:membrane"/>
    <property type="evidence" value="ECO:0007669"/>
    <property type="project" value="TreeGrafter"/>
</dbReference>
<dbReference type="Gene3D" id="1.20.58.530">
    <property type="match status" value="1"/>
</dbReference>
<feature type="compositionally biased region" description="Basic and acidic residues" evidence="10">
    <location>
        <begin position="1339"/>
        <end position="1359"/>
    </location>
</feature>
<dbReference type="Pfam" id="PF01576">
    <property type="entry name" value="Myosin_tail_1"/>
    <property type="match status" value="1"/>
</dbReference>
<dbReference type="PANTHER" id="PTHR13140:SF857">
    <property type="entry name" value="MYOSIN-11"/>
    <property type="match status" value="1"/>
</dbReference>
<dbReference type="SUPFAM" id="SSF52540">
    <property type="entry name" value="P-loop containing nucleoside triphosphate hydrolases"/>
    <property type="match status" value="1"/>
</dbReference>
<dbReference type="PROSITE" id="PS51456">
    <property type="entry name" value="MYOSIN_MOTOR"/>
    <property type="match status" value="1"/>
</dbReference>
<dbReference type="GO" id="GO:0016459">
    <property type="term" value="C:myosin complex"/>
    <property type="evidence" value="ECO:0007669"/>
    <property type="project" value="UniProtKB-KW"/>
</dbReference>
<keyword evidence="4 9" id="KW-0175">Coiled coil</keyword>
<sequence length="1826" mass="210350">MASFDREQAGAAANYLRLDDQALLTLRTAEFAGRKCVWVPHKDDEKSYVRGLLTGEKKEGKLEVEFEGTKKFFKEDIVEFQNPPKYDLVEDMADMTYLSEAAVLWNLRDRYQRFMIYTYSGLFCVTVNPYKMLPVYDRNVVVCFKGKRRAEMPPHLYAIADNAYTNMLINRENQSMLITGESGAGKTVNTKKVITYFAIVAALGQKKDDDDGPKNALKGTLEDQIVSANPAMEAFGNAKTTRNDNSSRFGKFIRIHFGLTGKLASGDIETYLLEKNRVVDQQKAERCYHIFYQICSGAKPELNEMLLVGTDPRAYKFCSYGEISVKSIDDKEELLATDSSFDVLGFTAEEKTAIWKITGGMMHMGNMNFKQKPREEQAEAVGSEDADKIGYLYGINSAELLKAFCSPRVKVGNDYVTKGQTPAQVYNAVSSIAKAIYGRLFNWLVNVINKQLSTKLPRNFFIGILDIAGFEIFDLNSFDQLCINYTNEKLQQFFNHHMFTLEQEEYKKEGIEWEFIDFGMDLQACIELIEKPLGIMSILEEQCMFPKATDMTFKEKLYLQHLGKNHKFAKPGPKKRKFEAHFVLGHYAGDVEYNINDWLDKNKDPLNTTVVGLLQKASLKVLVDTWADYISPDDAAASGGGKGGKRQKGGSFQTVSALHRQSLSKLMTNLRSTQPHFIRCIIPNEIKKPGYMHGGLVLHQLRCNGVLEGIRICRKGFPNRVVYSDFKQRYRILNPSLVPEGQFMDNKKATEKLMLSIKDAIDPERYRLGHTKIFFKAGTIGDLEDLRDNKIASIMTMLQREMRSNLAKRMFNQKLKEREAIYVIQQNLRSFMSLKDWEWMKLMYKIKPLLQSAEQQKEMEELVKDAEQTKEKLETETAKRKQLEESNVTLNQEKNDLVKQLREEQDQLADSEDRCEQLMKAKVDEEMNNDLVSKKRKLEDESSELKKDIDDLETDLGKMMKEKKALQEAHQQTLDDLQQEEDKVNSLSKAKSKLEQQVDDIEASLEAEKKSRLDLERVKRKLDGDLRLAQEAIMDLENDKQRAKSEKQKCDLTRELDEMAEKLEEAMGQTSAQIELNKRREGEMAKVRRDLEEANLAHETTVVMLRKKHADQSSELSEQVDNLQRVKQKLEKEKSECRMEIDDLTSNCESLTKSKLNFEKSMRTSEDALSEATRNIFQTEVGELTRALDERESMASQLVRGKNSLQQQNEELKRALEEESKAKTALAHALQANKHDIDLLREQCEEEQETKQELQRNLTKANNEINIWRNKYETDAIQRTEELEEAKKKLTARLQEAEEQVEAAQAKCATLEKTKNRLMNDVEDVTNDLERANQAASQLDKKQRNFDKQMADQKMRENELSADLETSQKENRGLSTELFKMKNAYEESLDALETIKRENKNVQEEVADLADQLAESAKATHDLEKAKRAMEQERNELHATLEDSESAVEAEESKVLRLQVELAQIKQDIDRRIREKDEEFDNSRRNQQRAMESMQVTLDSEIRARSELARTKKKMEGDMNDMEVSMAKYRKQLENTLGANKEYSQQIKDLQMRLDDEERKMDDASENMQVVERRANLLTAEIEELRNALEQAERGRKCAEAELMDSSERAALLHTQNTALLNQKRKCETELLAVANEIEEAVQEAKNAEDKAKKAITDAALMAEELKKEQDTNSHLERMKKNIETNLKALQQRLDEAEQVALKGGKKQIMKLEHRIRDIEAELDAEQMRNVEASKVQRKLERKCKEVTYSSEEDKKNIIRMQDLVDKLQVKVKSYKKQAESCEETANANLSKYRRLQHELEETEERAEIAESQINKLRSKREMDSI</sequence>
<feature type="region of interest" description="Actin-binding" evidence="8">
    <location>
        <begin position="663"/>
        <end position="685"/>
    </location>
</feature>
<gene>
    <name evidence="12" type="ORF">GSOID_T00015376001</name>
</gene>
<dbReference type="Gene3D" id="1.20.5.370">
    <property type="match status" value="3"/>
</dbReference>
<evidence type="ECO:0000256" key="4">
    <source>
        <dbReference type="ARBA" id="ARBA00023054"/>
    </source>
</evidence>
<dbReference type="Pfam" id="PF00063">
    <property type="entry name" value="Myosin_head"/>
    <property type="match status" value="1"/>
</dbReference>
<keyword evidence="3 8" id="KW-0067">ATP-binding</keyword>
<feature type="region of interest" description="Disordered" evidence="10">
    <location>
        <begin position="1334"/>
        <end position="1371"/>
    </location>
</feature>
<protein>
    <recommendedName>
        <fullName evidence="11">Myosin motor domain-containing protein</fullName>
    </recommendedName>
</protein>
<keyword evidence="5 8" id="KW-0518">Myosin</keyword>
<dbReference type="SUPFAM" id="SSF57997">
    <property type="entry name" value="Tropomyosin"/>
    <property type="match status" value="1"/>
</dbReference>
<dbReference type="FunFam" id="3.40.850.10:FF:000024">
    <property type="entry name" value="Myosin heavy chain, isoform J"/>
    <property type="match status" value="1"/>
</dbReference>
<evidence type="ECO:0000256" key="5">
    <source>
        <dbReference type="ARBA" id="ARBA00023123"/>
    </source>
</evidence>
<dbReference type="FunFam" id="1.20.120.720:FF:000001">
    <property type="entry name" value="Myosin heavy chain, muscle"/>
    <property type="match status" value="1"/>
</dbReference>
<evidence type="ECO:0000256" key="1">
    <source>
        <dbReference type="ARBA" id="ARBA00008314"/>
    </source>
</evidence>
<dbReference type="FunFam" id="1.20.5.370:FF:000001">
    <property type="entry name" value="Myosin heavy chain"/>
    <property type="match status" value="1"/>
</dbReference>
<dbReference type="InterPro" id="IPR002928">
    <property type="entry name" value="Myosin_tail"/>
</dbReference>
<dbReference type="InterPro" id="IPR027417">
    <property type="entry name" value="P-loop_NTPase"/>
</dbReference>
<feature type="domain" description="Myosin motor" evidence="11">
    <location>
        <begin position="87"/>
        <end position="788"/>
    </location>
</feature>
<evidence type="ECO:0000256" key="6">
    <source>
        <dbReference type="ARBA" id="ARBA00023175"/>
    </source>
</evidence>
<name>E4XMI2_OIKDI</name>
<evidence type="ECO:0000256" key="8">
    <source>
        <dbReference type="PROSITE-ProRule" id="PRU00782"/>
    </source>
</evidence>
<evidence type="ECO:0000256" key="2">
    <source>
        <dbReference type="ARBA" id="ARBA00022741"/>
    </source>
</evidence>
<keyword evidence="6 8" id="KW-0505">Motor protein</keyword>
<feature type="coiled-coil region" evidence="9">
    <location>
        <begin position="1512"/>
        <end position="1729"/>
    </location>
</feature>
<evidence type="ECO:0000256" key="9">
    <source>
        <dbReference type="SAM" id="Coils"/>
    </source>
</evidence>